<evidence type="ECO:0000256" key="2">
    <source>
        <dbReference type="ARBA" id="ARBA00013064"/>
    </source>
</evidence>
<feature type="region of interest" description="Disordered" evidence="11">
    <location>
        <begin position="331"/>
        <end position="429"/>
    </location>
</feature>
<dbReference type="GO" id="GO:0016020">
    <property type="term" value="C:membrane"/>
    <property type="evidence" value="ECO:0007669"/>
    <property type="project" value="UniProtKB-SubCell"/>
</dbReference>
<feature type="chain" id="PRO_5004578867" description="protein-tyrosine-phosphatase" evidence="13">
    <location>
        <begin position="21"/>
        <end position="1103"/>
    </location>
</feature>
<evidence type="ECO:0000256" key="7">
    <source>
        <dbReference type="ARBA" id="ARBA00022989"/>
    </source>
</evidence>
<organism evidence="16 17">
    <name type="scientific">Strigamia maritima</name>
    <name type="common">European centipede</name>
    <name type="synonym">Geophilus maritimus</name>
    <dbReference type="NCBI Taxonomy" id="126957"/>
    <lineage>
        <taxon>Eukaryota</taxon>
        <taxon>Metazoa</taxon>
        <taxon>Ecdysozoa</taxon>
        <taxon>Arthropoda</taxon>
        <taxon>Myriapoda</taxon>
        <taxon>Chilopoda</taxon>
        <taxon>Pleurostigmophora</taxon>
        <taxon>Geophilomorpha</taxon>
        <taxon>Linotaeniidae</taxon>
        <taxon>Strigamia</taxon>
    </lineage>
</organism>
<keyword evidence="17" id="KW-1185">Reference proteome</keyword>
<keyword evidence="5" id="KW-0378">Hydrolase</keyword>
<evidence type="ECO:0000256" key="10">
    <source>
        <dbReference type="ARBA" id="ARBA00051722"/>
    </source>
</evidence>
<feature type="compositionally biased region" description="Low complexity" evidence="11">
    <location>
        <begin position="136"/>
        <end position="153"/>
    </location>
</feature>
<sequence>MTLSAISMLILCTCCCTSQAQLNTRIPEPDSFKILLYKNEANSKQGQSRELAPVYEKPTSQEYDMSDLTSDEMQNLPHDIFHSIYESVLFPETSLDDPNSEKTQTNKVTDIIPNNSRITRQITRFGEKQQGTLQQTSSTKKLTETSSVPGSTKSKSDKPKTTSTPKQIQIGTGKTEESHVESTTIIEISETPISPTNISTSDTIAASNATTEVITSEQDTSTATLNLTSSETVITSVQTPINGSTSARTTRSESHTTTEAINIDQNASTATPNLTSSETSNTSAHGSTSVRTTRTTRSISPATTEVIQNLTSSEKSTTSVQTPINVSTSVKTTTTTRSTGPITTITSSENASTVTPNLTSSKTSNTSAQTSINVSSTRSIRSTSPITTITSSENALTVTPNLSSSETSNTSANGATSVRSTTTTGSTGTITTITNYTVAIIASVENMTETSETIIITKPSEPGPPESLKVNCDFTPSEGILDWEKPDEVNGILEAFFLSYEGSREGKRKHISDNVKIKAHNDLNDLSYSKILALWPDYNYTFRVRGKTQNVKDPGLEVEIHCFKQAALAPEVNNEKFKKSQIIADNSTAISIFINNDLFSDQNGIIINYSIIVYQQQDDKIHSNRLESLDKSLFWSDIKNADKILPYRTTPNHWNPLKNGDNSDMCCEKNQTGALCQIGCNLNCSQVVGPCNGPLRSNTHYQVFIKAYTTAGFSQTRALDFITAKLNAAKNSSNGLVIALGVSTPILIILVCVLLVMTYRKEEVNKFIYRVRHNRRISSVFATTSTEQIVIENQSSTRPVQLDAFFRHYHLMNKDSGLKFSQEFEEIKAISPSFPMVAAHLSENKQKNRWVNILPFDHSRVKILPISDDITTDYINACYIPGFNSQREYIATQGPLPATKDDFWRMVWEQSCQMIVMVTQCVERGKRKCDIYWPEDREVHYYGDLAIQLRSESILSNFTIRLFDLFMGTKTLEVKQMHFTKWQKFGCPENTSLLINFVQAVREYTPHGFIGPFVIHCSAGVGRTGTYISVDRLMQHIQQHHYVDIYGLVLEMRQFRVNMVQTEDQYIYIHTCLRDLLMGKTASDSEPLYANICKGVVNQDSQL</sequence>
<dbReference type="EMBL" id="AFFK01019720">
    <property type="status" value="NOT_ANNOTATED_CDS"/>
    <property type="molecule type" value="Genomic_DNA"/>
</dbReference>
<dbReference type="InterPro" id="IPR029021">
    <property type="entry name" value="Prot-tyrosine_phosphatase-like"/>
</dbReference>
<dbReference type="EC" id="3.1.3.48" evidence="2"/>
<dbReference type="InterPro" id="IPR000242">
    <property type="entry name" value="PTP_cat"/>
</dbReference>
<accession>T1IVK2</accession>
<evidence type="ECO:0000259" key="15">
    <source>
        <dbReference type="PROSITE" id="PS50056"/>
    </source>
</evidence>
<evidence type="ECO:0000313" key="17">
    <source>
        <dbReference type="Proteomes" id="UP000014500"/>
    </source>
</evidence>
<feature type="region of interest" description="Disordered" evidence="11">
    <location>
        <begin position="124"/>
        <end position="183"/>
    </location>
</feature>
<dbReference type="STRING" id="126957.T1IVK2"/>
<dbReference type="PRINTS" id="PR00700">
    <property type="entry name" value="PRTYPHPHTASE"/>
</dbReference>
<dbReference type="PANTHER" id="PTHR46957">
    <property type="entry name" value="CYTOKINE RECEPTOR"/>
    <property type="match status" value="1"/>
</dbReference>
<dbReference type="Proteomes" id="UP000014500">
    <property type="component" value="Unassembled WGS sequence"/>
</dbReference>
<evidence type="ECO:0000256" key="8">
    <source>
        <dbReference type="ARBA" id="ARBA00023136"/>
    </source>
</evidence>
<keyword evidence="7 12" id="KW-1133">Transmembrane helix</keyword>
<dbReference type="InterPro" id="IPR036116">
    <property type="entry name" value="FN3_sf"/>
</dbReference>
<dbReference type="FunFam" id="3.90.190.10:FF:000009">
    <property type="entry name" value="Receptor-type tyrosine-protein phosphatase beta"/>
    <property type="match status" value="1"/>
</dbReference>
<dbReference type="InterPro" id="IPR003961">
    <property type="entry name" value="FN3_dom"/>
</dbReference>
<dbReference type="PROSITE" id="PS50056">
    <property type="entry name" value="TYR_PHOSPHATASE_2"/>
    <property type="match status" value="1"/>
</dbReference>
<dbReference type="SMART" id="SM00404">
    <property type="entry name" value="PTPc_motif"/>
    <property type="match status" value="1"/>
</dbReference>
<dbReference type="InterPro" id="IPR050713">
    <property type="entry name" value="RTP_Phos/Ushers"/>
</dbReference>
<evidence type="ECO:0000256" key="9">
    <source>
        <dbReference type="ARBA" id="ARBA00023180"/>
    </source>
</evidence>
<feature type="compositionally biased region" description="Polar residues" evidence="11">
    <location>
        <begin position="393"/>
        <end position="419"/>
    </location>
</feature>
<evidence type="ECO:0000256" key="4">
    <source>
        <dbReference type="ARBA" id="ARBA00022729"/>
    </source>
</evidence>
<comment type="subcellular location">
    <subcellularLocation>
        <location evidence="1">Membrane</location>
        <topology evidence="1">Single-pass type I membrane protein</topology>
    </subcellularLocation>
</comment>
<evidence type="ECO:0000256" key="3">
    <source>
        <dbReference type="ARBA" id="ARBA00022692"/>
    </source>
</evidence>
<dbReference type="CDD" id="cd00063">
    <property type="entry name" value="FN3"/>
    <property type="match status" value="1"/>
</dbReference>
<evidence type="ECO:0000256" key="13">
    <source>
        <dbReference type="SAM" id="SignalP"/>
    </source>
</evidence>
<dbReference type="AlphaFoldDB" id="T1IVK2"/>
<feature type="compositionally biased region" description="Low complexity" evidence="11">
    <location>
        <begin position="287"/>
        <end position="303"/>
    </location>
</feature>
<keyword evidence="4 13" id="KW-0732">Signal</keyword>
<dbReference type="PhylomeDB" id="T1IVK2"/>
<evidence type="ECO:0000313" key="16">
    <source>
        <dbReference type="EnsemblMetazoa" id="SMAR005202-PA"/>
    </source>
</evidence>
<dbReference type="InterPro" id="IPR003595">
    <property type="entry name" value="Tyr_Pase_cat"/>
</dbReference>
<feature type="compositionally biased region" description="Polar residues" evidence="11">
    <location>
        <begin position="349"/>
        <end position="369"/>
    </location>
</feature>
<dbReference type="InterPro" id="IPR000387">
    <property type="entry name" value="Tyr_Pase_dom"/>
</dbReference>
<dbReference type="InterPro" id="IPR016130">
    <property type="entry name" value="Tyr_Pase_AS"/>
</dbReference>
<dbReference type="Pfam" id="PF00102">
    <property type="entry name" value="Y_phosphatase"/>
    <property type="match status" value="1"/>
</dbReference>
<keyword evidence="6" id="KW-0904">Protein phosphatase</keyword>
<reference evidence="16" key="2">
    <citation type="submission" date="2015-02" db="UniProtKB">
        <authorList>
            <consortium name="EnsemblMetazoa"/>
        </authorList>
    </citation>
    <scope>IDENTIFICATION</scope>
</reference>
<keyword evidence="8 12" id="KW-0472">Membrane</keyword>
<dbReference type="EnsemblMetazoa" id="SMAR005202-RA">
    <property type="protein sequence ID" value="SMAR005202-PA"/>
    <property type="gene ID" value="SMAR005202"/>
</dbReference>
<dbReference type="HOGENOM" id="CLU_003986_0_0_1"/>
<keyword evidence="9" id="KW-0325">Glycoprotein</keyword>
<dbReference type="GO" id="GO:0048666">
    <property type="term" value="P:neuron development"/>
    <property type="evidence" value="ECO:0007669"/>
    <property type="project" value="UniProtKB-ARBA"/>
</dbReference>
<evidence type="ECO:0000256" key="12">
    <source>
        <dbReference type="SAM" id="Phobius"/>
    </source>
</evidence>
<feature type="domain" description="Tyrosine-protein phosphatase" evidence="14">
    <location>
        <begin position="820"/>
        <end position="1076"/>
    </location>
</feature>
<dbReference type="SUPFAM" id="SSF52799">
    <property type="entry name" value="(Phosphotyrosine protein) phosphatases II"/>
    <property type="match status" value="1"/>
</dbReference>
<comment type="catalytic activity">
    <reaction evidence="10">
        <text>O-phospho-L-tyrosyl-[protein] + H2O = L-tyrosyl-[protein] + phosphate</text>
        <dbReference type="Rhea" id="RHEA:10684"/>
        <dbReference type="Rhea" id="RHEA-COMP:10136"/>
        <dbReference type="Rhea" id="RHEA-COMP:20101"/>
        <dbReference type="ChEBI" id="CHEBI:15377"/>
        <dbReference type="ChEBI" id="CHEBI:43474"/>
        <dbReference type="ChEBI" id="CHEBI:46858"/>
        <dbReference type="ChEBI" id="CHEBI:61978"/>
        <dbReference type="EC" id="3.1.3.48"/>
    </reaction>
</comment>
<feature type="compositionally biased region" description="Low complexity" evidence="11">
    <location>
        <begin position="370"/>
        <end position="392"/>
    </location>
</feature>
<proteinExistence type="predicted"/>
<name>T1IVK2_STRMM</name>
<dbReference type="SMART" id="SM00194">
    <property type="entry name" value="PTPc"/>
    <property type="match status" value="1"/>
</dbReference>
<feature type="region of interest" description="Disordered" evidence="11">
    <location>
        <begin position="241"/>
        <end position="303"/>
    </location>
</feature>
<evidence type="ECO:0000256" key="1">
    <source>
        <dbReference type="ARBA" id="ARBA00004479"/>
    </source>
</evidence>
<evidence type="ECO:0000256" key="6">
    <source>
        <dbReference type="ARBA" id="ARBA00022912"/>
    </source>
</evidence>
<dbReference type="eggNOG" id="KOG0791">
    <property type="taxonomic scope" value="Eukaryota"/>
</dbReference>
<evidence type="ECO:0000256" key="5">
    <source>
        <dbReference type="ARBA" id="ARBA00022801"/>
    </source>
</evidence>
<dbReference type="Gene3D" id="3.90.190.10">
    <property type="entry name" value="Protein tyrosine phosphatase superfamily"/>
    <property type="match status" value="1"/>
</dbReference>
<reference evidence="17" key="1">
    <citation type="submission" date="2011-05" db="EMBL/GenBank/DDBJ databases">
        <authorList>
            <person name="Richards S.R."/>
            <person name="Qu J."/>
            <person name="Jiang H."/>
            <person name="Jhangiani S.N."/>
            <person name="Agravi P."/>
            <person name="Goodspeed R."/>
            <person name="Gross S."/>
            <person name="Mandapat C."/>
            <person name="Jackson L."/>
            <person name="Mathew T."/>
            <person name="Pu L."/>
            <person name="Thornton R."/>
            <person name="Saada N."/>
            <person name="Wilczek-Boney K.B."/>
            <person name="Lee S."/>
            <person name="Kovar C."/>
            <person name="Wu Y."/>
            <person name="Scherer S.E."/>
            <person name="Worley K.C."/>
            <person name="Muzny D.M."/>
            <person name="Gibbs R."/>
        </authorList>
    </citation>
    <scope>NUCLEOTIDE SEQUENCE</scope>
    <source>
        <strain evidence="17">Brora</strain>
    </source>
</reference>
<dbReference type="SUPFAM" id="SSF49265">
    <property type="entry name" value="Fibronectin type III"/>
    <property type="match status" value="1"/>
</dbReference>
<feature type="transmembrane region" description="Helical" evidence="12">
    <location>
        <begin position="735"/>
        <end position="757"/>
    </location>
</feature>
<feature type="compositionally biased region" description="Low complexity" evidence="11">
    <location>
        <begin position="331"/>
        <end position="348"/>
    </location>
</feature>
<feature type="domain" description="Tyrosine specific protein phosphatases" evidence="15">
    <location>
        <begin position="995"/>
        <end position="1067"/>
    </location>
</feature>
<dbReference type="PANTHER" id="PTHR46957:SF3">
    <property type="entry name" value="CYTOKINE RECEPTOR"/>
    <property type="match status" value="1"/>
</dbReference>
<evidence type="ECO:0000256" key="11">
    <source>
        <dbReference type="SAM" id="MobiDB-lite"/>
    </source>
</evidence>
<feature type="compositionally biased region" description="Low complexity" evidence="11">
    <location>
        <begin position="420"/>
        <end position="429"/>
    </location>
</feature>
<feature type="signal peptide" evidence="13">
    <location>
        <begin position="1"/>
        <end position="20"/>
    </location>
</feature>
<feature type="compositionally biased region" description="Polar residues" evidence="11">
    <location>
        <begin position="263"/>
        <end position="286"/>
    </location>
</feature>
<evidence type="ECO:0000259" key="14">
    <source>
        <dbReference type="PROSITE" id="PS50055"/>
    </source>
</evidence>
<dbReference type="PROSITE" id="PS00383">
    <property type="entry name" value="TYR_PHOSPHATASE_1"/>
    <property type="match status" value="1"/>
</dbReference>
<dbReference type="PROSITE" id="PS50055">
    <property type="entry name" value="TYR_PHOSPHATASE_PTP"/>
    <property type="match status" value="1"/>
</dbReference>
<dbReference type="GO" id="GO:0004725">
    <property type="term" value="F:protein tyrosine phosphatase activity"/>
    <property type="evidence" value="ECO:0007669"/>
    <property type="project" value="UniProtKB-EC"/>
</dbReference>
<keyword evidence="3 12" id="KW-0812">Transmembrane</keyword>
<protein>
    <recommendedName>
        <fullName evidence="2">protein-tyrosine-phosphatase</fullName>
        <ecNumber evidence="2">3.1.3.48</ecNumber>
    </recommendedName>
</protein>